<organism evidence="2 3">
    <name type="scientific">Caenorhabditis japonica</name>
    <dbReference type="NCBI Taxonomy" id="281687"/>
    <lineage>
        <taxon>Eukaryota</taxon>
        <taxon>Metazoa</taxon>
        <taxon>Ecdysozoa</taxon>
        <taxon>Nematoda</taxon>
        <taxon>Chromadorea</taxon>
        <taxon>Rhabditida</taxon>
        <taxon>Rhabditina</taxon>
        <taxon>Rhabditomorpha</taxon>
        <taxon>Rhabditoidea</taxon>
        <taxon>Rhabditidae</taxon>
        <taxon>Peloderinae</taxon>
        <taxon>Caenorhabditis</taxon>
    </lineage>
</organism>
<dbReference type="Proteomes" id="UP000005237">
    <property type="component" value="Unassembled WGS sequence"/>
</dbReference>
<name>A0A8R1EQP0_CAEJA</name>
<reference evidence="2" key="2">
    <citation type="submission" date="2022-06" db="UniProtKB">
        <authorList>
            <consortium name="EnsemblMetazoa"/>
        </authorList>
    </citation>
    <scope>IDENTIFICATION</scope>
    <source>
        <strain evidence="2">DF5081</strain>
    </source>
</reference>
<evidence type="ECO:0000313" key="3">
    <source>
        <dbReference type="Proteomes" id="UP000005237"/>
    </source>
</evidence>
<dbReference type="EnsemblMetazoa" id="CJA39870.1">
    <property type="protein sequence ID" value="CJA39870.1"/>
    <property type="gene ID" value="WBGene00215718"/>
</dbReference>
<sequence>MICQPVPEDQDRRCPIRQQMWPSAKGKMSSNGDDLD</sequence>
<dbReference type="AlphaFoldDB" id="A0A8R1EQP0"/>
<accession>A0A8R1EQP0</accession>
<proteinExistence type="predicted"/>
<feature type="region of interest" description="Disordered" evidence="1">
    <location>
        <begin position="1"/>
        <end position="36"/>
    </location>
</feature>
<evidence type="ECO:0000256" key="1">
    <source>
        <dbReference type="SAM" id="MobiDB-lite"/>
    </source>
</evidence>
<protein>
    <submittedName>
        <fullName evidence="2">Uncharacterized protein</fullName>
    </submittedName>
</protein>
<keyword evidence="3" id="KW-1185">Reference proteome</keyword>
<reference evidence="3" key="1">
    <citation type="submission" date="2010-08" db="EMBL/GenBank/DDBJ databases">
        <authorList>
            <consortium name="Caenorhabditis japonica Sequencing Consortium"/>
            <person name="Wilson R.K."/>
        </authorList>
    </citation>
    <scope>NUCLEOTIDE SEQUENCE [LARGE SCALE GENOMIC DNA]</scope>
    <source>
        <strain evidence="3">DF5081</strain>
    </source>
</reference>
<evidence type="ECO:0000313" key="2">
    <source>
        <dbReference type="EnsemblMetazoa" id="CJA39870.1"/>
    </source>
</evidence>